<organism evidence="1 2">
    <name type="scientific">Actinospica durhamensis</name>
    <dbReference type="NCBI Taxonomy" id="1508375"/>
    <lineage>
        <taxon>Bacteria</taxon>
        <taxon>Bacillati</taxon>
        <taxon>Actinomycetota</taxon>
        <taxon>Actinomycetes</taxon>
        <taxon>Catenulisporales</taxon>
        <taxon>Actinospicaceae</taxon>
        <taxon>Actinospica</taxon>
    </lineage>
</organism>
<dbReference type="Pfam" id="PF09661">
    <property type="entry name" value="DUF2398"/>
    <property type="match status" value="1"/>
</dbReference>
<comment type="caution">
    <text evidence="1">The sequence shown here is derived from an EMBL/GenBank/DDBJ whole genome shotgun (WGS) entry which is preliminary data.</text>
</comment>
<reference evidence="1" key="1">
    <citation type="submission" date="2021-04" db="EMBL/GenBank/DDBJ databases">
        <title>Genome based classification of Actinospica acidithermotolerans sp. nov., an actinobacterium isolated from an Indonesian hot spring.</title>
        <authorList>
            <person name="Kusuma A.B."/>
            <person name="Putra K.E."/>
            <person name="Nafisah S."/>
            <person name="Loh J."/>
            <person name="Nouioui I."/>
            <person name="Goodfellow M."/>
        </authorList>
    </citation>
    <scope>NUCLEOTIDE SEQUENCE</scope>
    <source>
        <strain evidence="1">CSCA 57</strain>
    </source>
</reference>
<dbReference type="InterPro" id="IPR013494">
    <property type="entry name" value="CHP02678"/>
</dbReference>
<evidence type="ECO:0000313" key="2">
    <source>
        <dbReference type="Proteomes" id="UP000675781"/>
    </source>
</evidence>
<name>A0A941EQH8_9ACTN</name>
<sequence length="466" mass="50982">MAEYAAAADITPSDLESYQYAARLVITNDVITATRPTAGALRSVLYWADTLVKDFRELFGYHLEATAHQARLIRRIDTLDATQQALFSARNGRPFDRRRLAYLCLILASFQRSRVEIDLVDLVKYLGPSANAIAGLGFDATVTEHKRAVVDAVDWLVAHGALNLSEGDAESWARDPDAGDALYDIDHDICSTLFRPGRPIQFLTSARGLLETDQLGSGRREQTLRREAAARRARRLTVETPAVYYGQWDEETAAALRSEALAANMERFTGLHVERRAEGIALVDPTGRFTDRRFPGRGGAINRAAGLLLAKIADLLEDPDTQVVRARVPNAAEQLDELITRIDQGMPGGSEAIAVPDAARPYSGDGGPLQAPFIEQTVLDGMLAELFDEFGAESFTDQWKHDAPGLLAQALVLLDDLRLIQRTPGGALVLPAAARYRNIKAAVPNRGRRDGQLALDLTTLLDEDGS</sequence>
<proteinExistence type="predicted"/>
<protein>
    <submittedName>
        <fullName evidence="1">DUF2398 family protein</fullName>
    </submittedName>
</protein>
<keyword evidence="2" id="KW-1185">Reference proteome</keyword>
<dbReference type="AlphaFoldDB" id="A0A941EQH8"/>
<dbReference type="EMBL" id="JAGSOG010000026">
    <property type="protein sequence ID" value="MBR7833274.1"/>
    <property type="molecule type" value="Genomic_DNA"/>
</dbReference>
<accession>A0A941EQH8</accession>
<dbReference type="Proteomes" id="UP000675781">
    <property type="component" value="Unassembled WGS sequence"/>
</dbReference>
<evidence type="ECO:0000313" key="1">
    <source>
        <dbReference type="EMBL" id="MBR7833274.1"/>
    </source>
</evidence>
<gene>
    <name evidence="1" type="ORF">KDL01_08355</name>
</gene>
<dbReference type="RefSeq" id="WP_212527796.1">
    <property type="nucleotide sequence ID" value="NZ_JAGSOG010000026.1"/>
</dbReference>